<dbReference type="Gene3D" id="2.40.30.170">
    <property type="match status" value="1"/>
</dbReference>
<reference evidence="4 5" key="1">
    <citation type="submission" date="2016-05" db="EMBL/GenBank/DDBJ databases">
        <title>Genomic Taxonomy of the Vibrionaceae.</title>
        <authorList>
            <person name="Gomez-Gil B."/>
            <person name="Enciso-Ibarra J."/>
        </authorList>
    </citation>
    <scope>NUCLEOTIDE SEQUENCE [LARGE SCALE GENOMIC DNA]</scope>
    <source>
        <strain evidence="4 5">CAIM 1920</strain>
    </source>
</reference>
<dbReference type="STRING" id="1080227.A8L45_21675"/>
<sequence length="300" mass="33134">MRRDIYAYLTTATLATALVLSVFLVVSDNVLPFSTQATVKTTSVDVVPEVSGYIEQMYVKQGQHVNPGDTLFTIEAGPFKLAEEKAQASYQQAIYRFKRASNHFDRINTISNRSFTSEETTENAALTVQSAHSAMVSAEADLNLASLNLDKTEVKAKTEGVVTNFASSKGMYASKTASVLHLVGDQQWIDVDFTEKGLRSLSTDDTVNIVYDAIPGKVFRGKIESIEPAMNSGIDRASQLVNIQQETRWIRPQQKVRVRVQPDEKLSGIVAGSRASVMLRGSGTVSDGWMTLLSWFRFVY</sequence>
<evidence type="ECO:0000313" key="4">
    <source>
        <dbReference type="EMBL" id="ODA29812.1"/>
    </source>
</evidence>
<name>A0A1C3E997_9GAMM</name>
<dbReference type="PANTHER" id="PTHR30367">
    <property type="entry name" value="P-HYDROXYBENZOIC ACID EFFLUX PUMP SUBUNIT AAEA-RELATED"/>
    <property type="match status" value="1"/>
</dbReference>
<dbReference type="InterPro" id="IPR006143">
    <property type="entry name" value="RND_pump_MFP"/>
</dbReference>
<gene>
    <name evidence="4" type="ORF">A8L45_21675</name>
</gene>
<dbReference type="PANTHER" id="PTHR30367:SF1">
    <property type="entry name" value="MULTIDRUG RESISTANCE PROTEIN MDTN"/>
    <property type="match status" value="1"/>
</dbReference>
<dbReference type="GO" id="GO:0022857">
    <property type="term" value="F:transmembrane transporter activity"/>
    <property type="evidence" value="ECO:0007669"/>
    <property type="project" value="InterPro"/>
</dbReference>
<proteinExistence type="inferred from homology"/>
<dbReference type="EMBL" id="LYBM01000063">
    <property type="protein sequence ID" value="ODA29812.1"/>
    <property type="molecule type" value="Genomic_DNA"/>
</dbReference>
<dbReference type="Pfam" id="PF25954">
    <property type="entry name" value="Beta-barrel_RND_2"/>
    <property type="match status" value="1"/>
</dbReference>
<dbReference type="NCBIfam" id="TIGR01730">
    <property type="entry name" value="RND_mfp"/>
    <property type="match status" value="1"/>
</dbReference>
<dbReference type="InterPro" id="IPR050393">
    <property type="entry name" value="MFP_Efflux_Pump"/>
</dbReference>
<dbReference type="Gene3D" id="2.40.50.100">
    <property type="match status" value="1"/>
</dbReference>
<keyword evidence="5" id="KW-1185">Reference proteome</keyword>
<evidence type="ECO:0000259" key="2">
    <source>
        <dbReference type="Pfam" id="PF25917"/>
    </source>
</evidence>
<dbReference type="GO" id="GO:0016020">
    <property type="term" value="C:membrane"/>
    <property type="evidence" value="ECO:0007669"/>
    <property type="project" value="InterPro"/>
</dbReference>
<dbReference type="Pfam" id="PF25917">
    <property type="entry name" value="BSH_RND"/>
    <property type="match status" value="1"/>
</dbReference>
<dbReference type="OrthoDB" id="8958519at2"/>
<accession>A0A1C3E997</accession>
<comment type="caution">
    <text evidence="4">The sequence shown here is derived from an EMBL/GenBank/DDBJ whole genome shotgun (WGS) entry which is preliminary data.</text>
</comment>
<comment type="similarity">
    <text evidence="1">Belongs to the membrane fusion protein (MFP) (TC 8.A.1) family.</text>
</comment>
<dbReference type="Proteomes" id="UP000094936">
    <property type="component" value="Unassembled WGS sequence"/>
</dbReference>
<dbReference type="Gene3D" id="1.10.287.470">
    <property type="entry name" value="Helix hairpin bin"/>
    <property type="match status" value="1"/>
</dbReference>
<feature type="domain" description="Multidrug resistance protein MdtA-like barrel-sandwich hybrid" evidence="2">
    <location>
        <begin position="43"/>
        <end position="175"/>
    </location>
</feature>
<evidence type="ECO:0000259" key="3">
    <source>
        <dbReference type="Pfam" id="PF25954"/>
    </source>
</evidence>
<evidence type="ECO:0000313" key="5">
    <source>
        <dbReference type="Proteomes" id="UP000094936"/>
    </source>
</evidence>
<dbReference type="RefSeq" id="WP_068905444.1">
    <property type="nucleotide sequence ID" value="NZ_JBHUIF010000009.1"/>
</dbReference>
<organism evidence="4 5">
    <name type="scientific">Veronia pacifica</name>
    <dbReference type="NCBI Taxonomy" id="1080227"/>
    <lineage>
        <taxon>Bacteria</taxon>
        <taxon>Pseudomonadati</taxon>
        <taxon>Pseudomonadota</taxon>
        <taxon>Gammaproteobacteria</taxon>
        <taxon>Vibrionales</taxon>
        <taxon>Vibrionaceae</taxon>
        <taxon>Veronia</taxon>
    </lineage>
</organism>
<protein>
    <submittedName>
        <fullName evidence="4">Uncharacterized protein</fullName>
    </submittedName>
</protein>
<dbReference type="InterPro" id="IPR058625">
    <property type="entry name" value="MdtA-like_BSH"/>
</dbReference>
<dbReference type="SUPFAM" id="SSF111369">
    <property type="entry name" value="HlyD-like secretion proteins"/>
    <property type="match status" value="1"/>
</dbReference>
<dbReference type="InterPro" id="IPR058792">
    <property type="entry name" value="Beta-barrel_RND_2"/>
</dbReference>
<feature type="domain" description="CusB-like beta-barrel" evidence="3">
    <location>
        <begin position="188"/>
        <end position="233"/>
    </location>
</feature>
<dbReference type="AlphaFoldDB" id="A0A1C3E997"/>
<evidence type="ECO:0000256" key="1">
    <source>
        <dbReference type="ARBA" id="ARBA00009477"/>
    </source>
</evidence>